<name>A0ABR8ML30_9ACTN</name>
<keyword evidence="3" id="KW-1003">Cell membrane</keyword>
<reference evidence="8 9" key="1">
    <citation type="submission" date="2020-09" db="EMBL/GenBank/DDBJ databases">
        <title>novel species in genus Nocardioides.</title>
        <authorList>
            <person name="Zhang G."/>
        </authorList>
    </citation>
    <scope>NUCLEOTIDE SEQUENCE [LARGE SCALE GENOMIC DNA]</scope>
    <source>
        <strain evidence="8 9">19197</strain>
    </source>
</reference>
<keyword evidence="4 7" id="KW-0812">Transmembrane</keyword>
<evidence type="ECO:0000313" key="9">
    <source>
        <dbReference type="Proteomes" id="UP000649289"/>
    </source>
</evidence>
<dbReference type="Proteomes" id="UP000649289">
    <property type="component" value="Unassembled WGS sequence"/>
</dbReference>
<dbReference type="InterPro" id="IPR051907">
    <property type="entry name" value="DoxX-like_oxidoreductase"/>
</dbReference>
<comment type="similarity">
    <text evidence="2">Belongs to the DoxX family.</text>
</comment>
<comment type="caution">
    <text evidence="8">The sequence shown here is derived from an EMBL/GenBank/DDBJ whole genome shotgun (WGS) entry which is preliminary data.</text>
</comment>
<organism evidence="8 9">
    <name type="scientific">Nocardioides hwasunensis</name>
    <dbReference type="NCBI Taxonomy" id="397258"/>
    <lineage>
        <taxon>Bacteria</taxon>
        <taxon>Bacillati</taxon>
        <taxon>Actinomycetota</taxon>
        <taxon>Actinomycetes</taxon>
        <taxon>Propionibacteriales</taxon>
        <taxon>Nocardioidaceae</taxon>
        <taxon>Nocardioides</taxon>
    </lineage>
</organism>
<evidence type="ECO:0000256" key="5">
    <source>
        <dbReference type="ARBA" id="ARBA00022989"/>
    </source>
</evidence>
<dbReference type="InterPro" id="IPR032808">
    <property type="entry name" value="DoxX"/>
</dbReference>
<evidence type="ECO:0000256" key="6">
    <source>
        <dbReference type="ARBA" id="ARBA00023136"/>
    </source>
</evidence>
<evidence type="ECO:0000313" key="8">
    <source>
        <dbReference type="EMBL" id="MBD3916736.1"/>
    </source>
</evidence>
<protein>
    <submittedName>
        <fullName evidence="8">DoxX family protein</fullName>
    </submittedName>
</protein>
<gene>
    <name evidence="8" type="ORF">IEZ25_19115</name>
</gene>
<feature type="transmembrane region" description="Helical" evidence="7">
    <location>
        <begin position="27"/>
        <end position="45"/>
    </location>
</feature>
<feature type="transmembrane region" description="Helical" evidence="7">
    <location>
        <begin position="122"/>
        <end position="143"/>
    </location>
</feature>
<dbReference type="Pfam" id="PF07681">
    <property type="entry name" value="DoxX"/>
    <property type="match status" value="1"/>
</dbReference>
<dbReference type="EMBL" id="JACXYY010000008">
    <property type="protein sequence ID" value="MBD3916736.1"/>
    <property type="molecule type" value="Genomic_DNA"/>
</dbReference>
<evidence type="ECO:0000256" key="1">
    <source>
        <dbReference type="ARBA" id="ARBA00004651"/>
    </source>
</evidence>
<dbReference type="PANTHER" id="PTHR33452">
    <property type="entry name" value="OXIDOREDUCTASE CATD-RELATED"/>
    <property type="match status" value="1"/>
</dbReference>
<keyword evidence="9" id="KW-1185">Reference proteome</keyword>
<feature type="transmembrane region" description="Helical" evidence="7">
    <location>
        <begin position="94"/>
        <end position="110"/>
    </location>
</feature>
<evidence type="ECO:0000256" key="3">
    <source>
        <dbReference type="ARBA" id="ARBA00022475"/>
    </source>
</evidence>
<dbReference type="PANTHER" id="PTHR33452:SF1">
    <property type="entry name" value="INNER MEMBRANE PROTEIN YPHA-RELATED"/>
    <property type="match status" value="1"/>
</dbReference>
<keyword evidence="6 7" id="KW-0472">Membrane</keyword>
<feature type="transmembrane region" description="Helical" evidence="7">
    <location>
        <begin position="65"/>
        <end position="87"/>
    </location>
</feature>
<sequence length="164" mass="16837">MVQPSTISEEPVKIPTIHPRTTPVADIALLVGRLALGATMIAHGLQKLDQGGLGGTAEGFEAMGIPAAGAAALFAIAIEVGGGVLVLLGALTPLIGVLWAAHMAGAWWFVHRDAFFAGEGGYELVMVLGALGLVLAGTGPGRLSVDALLTRRRTPARERELVDA</sequence>
<evidence type="ECO:0000256" key="7">
    <source>
        <dbReference type="SAM" id="Phobius"/>
    </source>
</evidence>
<keyword evidence="5 7" id="KW-1133">Transmembrane helix</keyword>
<evidence type="ECO:0000256" key="4">
    <source>
        <dbReference type="ARBA" id="ARBA00022692"/>
    </source>
</evidence>
<accession>A0ABR8ML30</accession>
<proteinExistence type="inferred from homology"/>
<evidence type="ECO:0000256" key="2">
    <source>
        <dbReference type="ARBA" id="ARBA00006679"/>
    </source>
</evidence>
<comment type="subcellular location">
    <subcellularLocation>
        <location evidence="1">Cell membrane</location>
        <topology evidence="1">Multi-pass membrane protein</topology>
    </subcellularLocation>
</comment>